<gene>
    <name evidence="1" type="ORF">SI7747_11014752</name>
    <name evidence="2" type="ORF">SI8410_11015881</name>
</gene>
<reference evidence="1" key="1">
    <citation type="submission" date="2019-12" db="EMBL/GenBank/DDBJ databases">
        <authorList>
            <person name="Scholz U."/>
            <person name="Mascher M."/>
            <person name="Fiebig A."/>
        </authorList>
    </citation>
    <scope>NUCLEOTIDE SEQUENCE</scope>
</reference>
<keyword evidence="3" id="KW-1185">Reference proteome</keyword>
<evidence type="ECO:0000313" key="1">
    <source>
        <dbReference type="EMBL" id="CAA2629112.1"/>
    </source>
</evidence>
<proteinExistence type="predicted"/>
<evidence type="ECO:0000313" key="3">
    <source>
        <dbReference type="Proteomes" id="UP000663760"/>
    </source>
</evidence>
<dbReference type="EMBL" id="LR746274">
    <property type="protein sequence ID" value="CAA7405203.1"/>
    <property type="molecule type" value="Genomic_DNA"/>
</dbReference>
<name>A0A7I8JDX4_SPIIN</name>
<accession>A0A7I8JDX4</accession>
<organism evidence="1">
    <name type="scientific">Spirodela intermedia</name>
    <name type="common">Intermediate duckweed</name>
    <dbReference type="NCBI Taxonomy" id="51605"/>
    <lineage>
        <taxon>Eukaryota</taxon>
        <taxon>Viridiplantae</taxon>
        <taxon>Streptophyta</taxon>
        <taxon>Embryophyta</taxon>
        <taxon>Tracheophyta</taxon>
        <taxon>Spermatophyta</taxon>
        <taxon>Magnoliopsida</taxon>
        <taxon>Liliopsida</taxon>
        <taxon>Araceae</taxon>
        <taxon>Lemnoideae</taxon>
        <taxon>Spirodela</taxon>
    </lineage>
</organism>
<dbReference type="EMBL" id="LR743598">
    <property type="protein sequence ID" value="CAA2629112.1"/>
    <property type="molecule type" value="Genomic_DNA"/>
</dbReference>
<protein>
    <submittedName>
        <fullName evidence="1">Uncharacterized protein</fullName>
    </submittedName>
</protein>
<dbReference type="AlphaFoldDB" id="A0A7I8JDX4"/>
<evidence type="ECO:0000313" key="2">
    <source>
        <dbReference type="EMBL" id="CAA7405203.1"/>
    </source>
</evidence>
<sequence>MPSLRTGNYVGKVCHFPFRRKNKCLFSEITKEKFIQELNRCNYPHP</sequence>
<dbReference type="Proteomes" id="UP000663760">
    <property type="component" value="Chromosome 11"/>
</dbReference>